<dbReference type="GO" id="GO:0005829">
    <property type="term" value="C:cytosol"/>
    <property type="evidence" value="ECO:0007669"/>
    <property type="project" value="TreeGrafter"/>
</dbReference>
<evidence type="ECO:0000256" key="1">
    <source>
        <dbReference type="ARBA" id="ARBA00010945"/>
    </source>
</evidence>
<dbReference type="RefSeq" id="WP_039175358.1">
    <property type="nucleotide sequence ID" value="NZ_CP099455.1"/>
</dbReference>
<proteinExistence type="inferred from homology"/>
<dbReference type="Gene3D" id="1.10.150.20">
    <property type="entry name" value="5' to 3' exonuclease, C-terminal subdomain"/>
    <property type="match status" value="1"/>
</dbReference>
<organism evidence="3 5">
    <name type="scientific">Listeria monocytogenes</name>
    <dbReference type="NCBI Taxonomy" id="1639"/>
    <lineage>
        <taxon>Bacteria</taxon>
        <taxon>Bacillati</taxon>
        <taxon>Bacillota</taxon>
        <taxon>Bacilli</taxon>
        <taxon>Bacillales</taxon>
        <taxon>Listeriaceae</taxon>
        <taxon>Listeria</taxon>
    </lineage>
</organism>
<dbReference type="InterPro" id="IPR043502">
    <property type="entry name" value="DNA/RNA_pol_sf"/>
</dbReference>
<dbReference type="InterPro" id="IPR053848">
    <property type="entry name" value="IMS_HHH_1"/>
</dbReference>
<comment type="caution">
    <text evidence="3">The sequence shown here is derived from an EMBL/GenBank/DDBJ whole genome shotgun (WGS) entry which is preliminary data.</text>
</comment>
<evidence type="ECO:0000313" key="5">
    <source>
        <dbReference type="Proteomes" id="UP000401273"/>
    </source>
</evidence>
<comment type="similarity">
    <text evidence="1">Belongs to the DNA polymerase type-Y family.</text>
</comment>
<dbReference type="GO" id="GO:0042276">
    <property type="term" value="P:error-prone translesion synthesis"/>
    <property type="evidence" value="ECO:0007669"/>
    <property type="project" value="TreeGrafter"/>
</dbReference>
<evidence type="ECO:0000313" key="3">
    <source>
        <dbReference type="EMBL" id="EAE2897534.1"/>
    </source>
</evidence>
<sequence>MMNFNYDLEPTGDYAFIDMKSFYASCELVARGRHLLKDLLVVMSQADNTSGLILASSPMAKKAFGISNVTRSWELPTVEENPMMKKLIVAPPRMRYYIVENLKIQKIVRKYAADEDIMWYSIDEGVVELTHSLNYFVPDKSLTRKEKLNIVSQMIQKDILRETGIYSTVGMSNSNPLLAKLALDNEAKSTVNMRASWNYSDVETKVWAMPEISDFWGIGHRMKQNLYNMGVSTIYDLAHATPYRLKEKFGVIGLQLYHHANGIDRTKIQERYVPKSENLGNSQILPRYYKGDEMPLVIREMAEQVAIRLRRRQAKTSTVNLSIGYSKDELEKGFSRQLKITPTDNTDKLAGHLLYLFNKFYTGCLVRNIGVSYSGLLYHAGSQLNLFEEPEEQIKNEKLDQIMDQIREKYGFVSIVRASSTLEHARSLSQANLVGGHAGGAGGLDGL</sequence>
<protein>
    <submittedName>
        <fullName evidence="4">Excinuclease ABC subunit A</fullName>
    </submittedName>
    <submittedName>
        <fullName evidence="3">Y-family DNA polymerase</fullName>
    </submittedName>
</protein>
<dbReference type="InterPro" id="IPR043128">
    <property type="entry name" value="Rev_trsase/Diguanyl_cyclase"/>
</dbReference>
<dbReference type="InterPro" id="IPR001126">
    <property type="entry name" value="UmuC"/>
</dbReference>
<dbReference type="InterPro" id="IPR036775">
    <property type="entry name" value="DNA_pol_Y-fam_lit_finger_sf"/>
</dbReference>
<dbReference type="Gene3D" id="3.40.1170.60">
    <property type="match status" value="1"/>
</dbReference>
<dbReference type="Gene3D" id="3.30.1490.100">
    <property type="entry name" value="DNA polymerase, Y-family, little finger domain"/>
    <property type="match status" value="1"/>
</dbReference>
<dbReference type="GO" id="GO:0003887">
    <property type="term" value="F:DNA-directed DNA polymerase activity"/>
    <property type="evidence" value="ECO:0007669"/>
    <property type="project" value="InterPro"/>
</dbReference>
<evidence type="ECO:0000259" key="2">
    <source>
        <dbReference type="PROSITE" id="PS50173"/>
    </source>
</evidence>
<feature type="domain" description="UmuC" evidence="2">
    <location>
        <begin position="14"/>
        <end position="219"/>
    </location>
</feature>
<dbReference type="InterPro" id="IPR017961">
    <property type="entry name" value="DNA_pol_Y-fam_little_finger"/>
</dbReference>
<dbReference type="PANTHER" id="PTHR11076:SF35">
    <property type="entry name" value="DNA REPAIR PROTEIN HOMOLOG YOBH"/>
    <property type="match status" value="1"/>
</dbReference>
<dbReference type="AlphaFoldDB" id="A0A3T2JDC2"/>
<dbReference type="Pfam" id="PF00817">
    <property type="entry name" value="IMS"/>
    <property type="match status" value="1"/>
</dbReference>
<dbReference type="GO" id="GO:0003684">
    <property type="term" value="F:damaged DNA binding"/>
    <property type="evidence" value="ECO:0007669"/>
    <property type="project" value="InterPro"/>
</dbReference>
<name>A0A3T2JDC2_LISMN</name>
<reference evidence="3 5" key="1">
    <citation type="submission" date="2019-03" db="EMBL/GenBank/DDBJ databases">
        <authorList>
            <person name="Ashton P.M."/>
            <person name="Dallman T."/>
            <person name="Nair S."/>
            <person name="De Pinna E."/>
            <person name="Peters T."/>
            <person name="Grant K."/>
        </authorList>
    </citation>
    <scope>NUCLEOTIDE SEQUENCE [LARGE SCALE GENOMIC DNA]</scope>
    <source>
        <strain evidence="4 6">833351</strain>
        <strain evidence="3">RL15000271</strain>
    </source>
</reference>
<dbReference type="EMBL" id="AAARLF010000003">
    <property type="protein sequence ID" value="EAE2897534.1"/>
    <property type="molecule type" value="Genomic_DNA"/>
</dbReference>
<dbReference type="GO" id="GO:0009432">
    <property type="term" value="P:SOS response"/>
    <property type="evidence" value="ECO:0007669"/>
    <property type="project" value="TreeGrafter"/>
</dbReference>
<dbReference type="Proteomes" id="UP000458487">
    <property type="component" value="Unassembled WGS sequence"/>
</dbReference>
<dbReference type="Pfam" id="PF21999">
    <property type="entry name" value="IMS_HHH_1"/>
    <property type="match status" value="1"/>
</dbReference>
<dbReference type="Gene3D" id="3.30.70.270">
    <property type="match status" value="1"/>
</dbReference>
<dbReference type="InterPro" id="IPR050116">
    <property type="entry name" value="DNA_polymerase-Y"/>
</dbReference>
<dbReference type="Proteomes" id="UP000401273">
    <property type="component" value="Unassembled WGS sequence"/>
</dbReference>
<accession>A0A3T2JDC2</accession>
<dbReference type="Pfam" id="PF11799">
    <property type="entry name" value="IMS_C"/>
    <property type="match status" value="1"/>
</dbReference>
<dbReference type="GO" id="GO:0006281">
    <property type="term" value="P:DNA repair"/>
    <property type="evidence" value="ECO:0007669"/>
    <property type="project" value="InterPro"/>
</dbReference>
<dbReference type="SUPFAM" id="SSF100879">
    <property type="entry name" value="Lesion bypass DNA polymerase (Y-family), little finger domain"/>
    <property type="match status" value="1"/>
</dbReference>
<dbReference type="CDD" id="cd01700">
    <property type="entry name" value="PolY_Pol_V_umuC"/>
    <property type="match status" value="1"/>
</dbReference>
<evidence type="ECO:0000313" key="6">
    <source>
        <dbReference type="Proteomes" id="UP000458487"/>
    </source>
</evidence>
<dbReference type="PANTHER" id="PTHR11076">
    <property type="entry name" value="DNA REPAIR POLYMERASE UMUC / TRANSFERASE FAMILY MEMBER"/>
    <property type="match status" value="1"/>
</dbReference>
<dbReference type="SUPFAM" id="SSF56672">
    <property type="entry name" value="DNA/RNA polymerases"/>
    <property type="match status" value="1"/>
</dbReference>
<gene>
    <name evidence="3" type="ORF">E1W43_06175</name>
    <name evidence="4" type="ORF">GI230_08275</name>
</gene>
<dbReference type="PROSITE" id="PS50173">
    <property type="entry name" value="UMUC"/>
    <property type="match status" value="1"/>
</dbReference>
<evidence type="ECO:0000313" key="4">
    <source>
        <dbReference type="EMBL" id="EDN9629588.1"/>
    </source>
</evidence>
<dbReference type="EMBL" id="AANDQG010000004">
    <property type="protein sequence ID" value="EDN9629588.1"/>
    <property type="molecule type" value="Genomic_DNA"/>
</dbReference>